<dbReference type="InterPro" id="IPR018962">
    <property type="entry name" value="DUF1995"/>
</dbReference>
<keyword evidence="3" id="KW-1185">Reference proteome</keyword>
<evidence type="ECO:0000259" key="1">
    <source>
        <dbReference type="Pfam" id="PF09353"/>
    </source>
</evidence>
<protein>
    <recommendedName>
        <fullName evidence="1">DUF1995 domain-containing protein</fullName>
    </recommendedName>
</protein>
<dbReference type="Proteomes" id="UP000077755">
    <property type="component" value="Chromosome 4"/>
</dbReference>
<dbReference type="AlphaFoldDB" id="A0AAF1AZP4"/>
<gene>
    <name evidence="2" type="ORF">DCAR_0418409</name>
</gene>
<reference evidence="2" key="2">
    <citation type="submission" date="2022-03" db="EMBL/GenBank/DDBJ databases">
        <title>Draft title - Genomic analysis of global carrot germplasm unveils the trajectory of domestication and the origin of high carotenoid orange carrot.</title>
        <authorList>
            <person name="Iorizzo M."/>
            <person name="Ellison S."/>
            <person name="Senalik D."/>
            <person name="Macko-Podgorni A."/>
            <person name="Grzebelus D."/>
            <person name="Bostan H."/>
            <person name="Rolling W."/>
            <person name="Curaba J."/>
            <person name="Simon P."/>
        </authorList>
    </citation>
    <scope>NUCLEOTIDE SEQUENCE</scope>
    <source>
        <tissue evidence="2">Leaf</tissue>
    </source>
</reference>
<name>A0AAF1AZP4_DAUCS</name>
<reference evidence="2" key="1">
    <citation type="journal article" date="2016" name="Nat. Genet.">
        <title>A high-quality carrot genome assembly provides new insights into carotenoid accumulation and asterid genome evolution.</title>
        <authorList>
            <person name="Iorizzo M."/>
            <person name="Ellison S."/>
            <person name="Senalik D."/>
            <person name="Zeng P."/>
            <person name="Satapoomin P."/>
            <person name="Huang J."/>
            <person name="Bowman M."/>
            <person name="Iovene M."/>
            <person name="Sanseverino W."/>
            <person name="Cavagnaro P."/>
            <person name="Yildiz M."/>
            <person name="Macko-Podgorni A."/>
            <person name="Moranska E."/>
            <person name="Grzebelus E."/>
            <person name="Grzebelus D."/>
            <person name="Ashrafi H."/>
            <person name="Zheng Z."/>
            <person name="Cheng S."/>
            <person name="Spooner D."/>
            <person name="Van Deynze A."/>
            <person name="Simon P."/>
        </authorList>
    </citation>
    <scope>NUCLEOTIDE SEQUENCE</scope>
    <source>
        <tissue evidence="2">Leaf</tissue>
    </source>
</reference>
<sequence>MPVKRKGSAIKILVLWPNSTLKEAGIKSFASYSENTVEHMNIESSNNRNLGSNDIAVFVAPETSQLAVIKAITDSFYPRPVTIFNPRWEFDEEATLGELRGFVSSFEVVYSFTGLEVRGIFSRRKGVIFRTGLPTAEEWSVWVEEGDLKLVSRFKARPSLVEVENVLYNLMAINSPITKSAKFLRDMVSSVTGKK</sequence>
<dbReference type="GO" id="GO:0009507">
    <property type="term" value="C:chloroplast"/>
    <property type="evidence" value="ECO:0007669"/>
    <property type="project" value="TreeGrafter"/>
</dbReference>
<feature type="domain" description="DUF1995" evidence="1">
    <location>
        <begin position="7"/>
        <end position="165"/>
    </location>
</feature>
<evidence type="ECO:0000313" key="2">
    <source>
        <dbReference type="EMBL" id="WOG99062.1"/>
    </source>
</evidence>
<accession>A0AAF1AZP4</accession>
<proteinExistence type="predicted"/>
<dbReference type="PANTHER" id="PTHR36365">
    <property type="entry name" value="OS05G0500400 PROTEIN"/>
    <property type="match status" value="1"/>
</dbReference>
<evidence type="ECO:0000313" key="3">
    <source>
        <dbReference type="Proteomes" id="UP000077755"/>
    </source>
</evidence>
<organism evidence="2 3">
    <name type="scientific">Daucus carota subsp. sativus</name>
    <name type="common">Carrot</name>
    <dbReference type="NCBI Taxonomy" id="79200"/>
    <lineage>
        <taxon>Eukaryota</taxon>
        <taxon>Viridiplantae</taxon>
        <taxon>Streptophyta</taxon>
        <taxon>Embryophyta</taxon>
        <taxon>Tracheophyta</taxon>
        <taxon>Spermatophyta</taxon>
        <taxon>Magnoliopsida</taxon>
        <taxon>eudicotyledons</taxon>
        <taxon>Gunneridae</taxon>
        <taxon>Pentapetalae</taxon>
        <taxon>asterids</taxon>
        <taxon>campanulids</taxon>
        <taxon>Apiales</taxon>
        <taxon>Apiaceae</taxon>
        <taxon>Apioideae</taxon>
        <taxon>Scandiceae</taxon>
        <taxon>Daucinae</taxon>
        <taxon>Daucus</taxon>
        <taxon>Daucus sect. Daucus</taxon>
    </lineage>
</organism>
<dbReference type="EMBL" id="CP093346">
    <property type="protein sequence ID" value="WOG99062.1"/>
    <property type="molecule type" value="Genomic_DNA"/>
</dbReference>
<dbReference type="PANTHER" id="PTHR36365:SF1">
    <property type="entry name" value="OS05G0500400 PROTEIN"/>
    <property type="match status" value="1"/>
</dbReference>
<dbReference type="Pfam" id="PF09353">
    <property type="entry name" value="DUF1995"/>
    <property type="match status" value="1"/>
</dbReference>